<name>A0A7Z0QJL9_9BRAD</name>
<gene>
    <name evidence="2" type="ORF">G6321_00024110</name>
    <name evidence="1" type="ORF">G6321_44090</name>
</gene>
<dbReference type="Proteomes" id="UP000564836">
    <property type="component" value="Chromosome"/>
</dbReference>
<organism evidence="1">
    <name type="scientific">Bradyrhizobium barranii subsp. barranii</name>
    <dbReference type="NCBI Taxonomy" id="2823807"/>
    <lineage>
        <taxon>Bacteria</taxon>
        <taxon>Pseudomonadati</taxon>
        <taxon>Pseudomonadota</taxon>
        <taxon>Alphaproteobacteria</taxon>
        <taxon>Hyphomicrobiales</taxon>
        <taxon>Nitrobacteraceae</taxon>
        <taxon>Bradyrhizobium</taxon>
        <taxon>Bradyrhizobium barranii</taxon>
    </lineage>
</organism>
<dbReference type="RefSeq" id="WP_155794997.1">
    <property type="nucleotide sequence ID" value="NZ_CP088280.1"/>
</dbReference>
<proteinExistence type="predicted"/>
<reference evidence="2 3" key="1">
    <citation type="journal article" date="2017" name="Syst. Appl. Microbiol.">
        <title>Soybeans inoculated with root zone soils of Canadian native legumes harbour diverse and novel Bradyrhizobium spp. that possess agricultural potential.</title>
        <authorList>
            <person name="Bromfield E.S.P."/>
            <person name="Cloutier S."/>
            <person name="Tambong J.T."/>
            <person name="Tran Thi T.V."/>
        </authorList>
    </citation>
    <scope>NUCLEOTIDE SEQUENCE [LARGE SCALE GENOMIC DNA]</scope>
    <source>
        <strain evidence="2 3">323S2</strain>
    </source>
</reference>
<evidence type="ECO:0000313" key="2">
    <source>
        <dbReference type="EMBL" id="UGX98045.1"/>
    </source>
</evidence>
<protein>
    <submittedName>
        <fullName evidence="1">Uncharacterized protein</fullName>
    </submittedName>
</protein>
<sequence>MQSKNERVELEMRILRYRQIARRFAHDPQTYERIQTLVRELEDKLREIDE</sequence>
<accession>A0A7Z0QJL9</accession>
<reference evidence="2 3" key="3">
    <citation type="journal article" date="2022" name="Int. J. Syst. Evol. Microbiol.">
        <title>Strains of Bradyrhizobium barranii sp. nov. associated with legumes native to Canada are symbionts of soybeans and belong to different subspecies (subsp. barranii subsp. nov. and subsp. apii subsp. nov.) and symbiovars (sv. glycinearum and sv. septentrionale).</title>
        <authorList>
            <person name="Bromfield E.S.P."/>
            <person name="Cloutier S."/>
            <person name="Wasai-Hara S."/>
            <person name="Minamisawa K."/>
        </authorList>
    </citation>
    <scope>NUCLEOTIDE SEQUENCE [LARGE SCALE GENOMIC DNA]</scope>
    <source>
        <strain evidence="2 3">323S2</strain>
    </source>
</reference>
<dbReference type="EMBL" id="CP088280">
    <property type="protein sequence ID" value="UGX98045.1"/>
    <property type="molecule type" value="Genomic_DNA"/>
</dbReference>
<dbReference type="AlphaFoldDB" id="A0A7Z0QJL9"/>
<dbReference type="EMBL" id="JACBFH010000001">
    <property type="protein sequence ID" value="NYY95141.1"/>
    <property type="molecule type" value="Genomic_DNA"/>
</dbReference>
<evidence type="ECO:0000313" key="3">
    <source>
        <dbReference type="Proteomes" id="UP000564836"/>
    </source>
</evidence>
<reference evidence="1" key="2">
    <citation type="submission" date="2020-06" db="EMBL/GenBank/DDBJ databases">
        <title>Whole Genome Sequence of Bradyrhizobium sp. Strain 323S2.</title>
        <authorList>
            <person name="Bromfield E.S.P."/>
        </authorList>
    </citation>
    <scope>NUCLEOTIDE SEQUENCE [LARGE SCALE GENOMIC DNA]</scope>
    <source>
        <strain evidence="1">323S2</strain>
    </source>
</reference>
<evidence type="ECO:0000313" key="1">
    <source>
        <dbReference type="EMBL" id="NYY95141.1"/>
    </source>
</evidence>